<dbReference type="Gene3D" id="2.30.36.100">
    <property type="match status" value="1"/>
</dbReference>
<feature type="domain" description="ATP-grasp" evidence="2">
    <location>
        <begin position="63"/>
        <end position="255"/>
    </location>
</feature>
<dbReference type="SUPFAM" id="SSF56059">
    <property type="entry name" value="Glutathione synthetase ATP-binding domain-like"/>
    <property type="match status" value="1"/>
</dbReference>
<keyword evidence="1" id="KW-0067">ATP-binding</keyword>
<dbReference type="Pfam" id="PF02655">
    <property type="entry name" value="ATP-grasp_3"/>
    <property type="match status" value="1"/>
</dbReference>
<dbReference type="GO" id="GO:0018169">
    <property type="term" value="F:ribosomal S6-glutamic acid ligase activity"/>
    <property type="evidence" value="ECO:0007669"/>
    <property type="project" value="TreeGrafter"/>
</dbReference>
<dbReference type="PROSITE" id="PS50975">
    <property type="entry name" value="ATP_GRASP"/>
    <property type="match status" value="1"/>
</dbReference>
<keyword evidence="1" id="KW-0547">Nucleotide-binding</keyword>
<dbReference type="PANTHER" id="PTHR21621:SF0">
    <property type="entry name" value="BETA-CITRYLGLUTAMATE SYNTHASE B-RELATED"/>
    <property type="match status" value="1"/>
</dbReference>
<dbReference type="GO" id="GO:0046872">
    <property type="term" value="F:metal ion binding"/>
    <property type="evidence" value="ECO:0007669"/>
    <property type="project" value="InterPro"/>
</dbReference>
<dbReference type="EMBL" id="DRYQ01000100">
    <property type="protein sequence ID" value="HHQ51075.1"/>
    <property type="molecule type" value="Genomic_DNA"/>
</dbReference>
<dbReference type="AlphaFoldDB" id="A0A7J3Z919"/>
<evidence type="ECO:0000256" key="1">
    <source>
        <dbReference type="PROSITE-ProRule" id="PRU00409"/>
    </source>
</evidence>
<reference evidence="3" key="1">
    <citation type="journal article" date="2020" name="mSystems">
        <title>Genome- and Community-Level Interaction Insights into Carbon Utilization and Element Cycling Functions of Hydrothermarchaeota in Hydrothermal Sediment.</title>
        <authorList>
            <person name="Zhou Z."/>
            <person name="Liu Y."/>
            <person name="Xu W."/>
            <person name="Pan J."/>
            <person name="Luo Z.H."/>
            <person name="Li M."/>
        </authorList>
    </citation>
    <scope>NUCLEOTIDE SEQUENCE [LARGE SCALE GENOMIC DNA]</scope>
    <source>
        <strain evidence="3">SpSt-1105</strain>
    </source>
</reference>
<evidence type="ECO:0000259" key="2">
    <source>
        <dbReference type="PROSITE" id="PS50975"/>
    </source>
</evidence>
<name>A0A7J3Z919_9CREN</name>
<dbReference type="Gene3D" id="3.30.470.20">
    <property type="entry name" value="ATP-grasp fold, B domain"/>
    <property type="match status" value="1"/>
</dbReference>
<dbReference type="GO" id="GO:0009432">
    <property type="term" value="P:SOS response"/>
    <property type="evidence" value="ECO:0007669"/>
    <property type="project" value="TreeGrafter"/>
</dbReference>
<sequence length="334" mass="36127">MNTVVVSPEKCISSLEKFSKNFDYAVVVAPPKELIEITKALHAQLLQPSPQLTEMLSNKYKAIQSLRGCGVMVPDTRLANVYSGVALSEAMLPVVVKPTLLTGAACVEVARDSSELNDALQSVAKCSLEPDVVVQEFVEGVHGSILAFYSADKPLFYSANLQFIGSAGRELKFFGGLVPLRSKVFKDSAEAIVIKVKKCLPKLYGFVGMDIVWSNGKPFVVEVNPRPTTSIVPLAKLLQKLPQGSLKGMLFGDSTIYAGDAVMQYSYYVKSEKSSLAPLNLCEEVLSFPQSEQVIVVGEVKNPLLALDRVKSLVGNLVYDLSAVLLAEAQTHGP</sequence>
<organism evidence="3">
    <name type="scientific">Ignisphaera aggregans</name>
    <dbReference type="NCBI Taxonomy" id="334771"/>
    <lineage>
        <taxon>Archaea</taxon>
        <taxon>Thermoproteota</taxon>
        <taxon>Thermoprotei</taxon>
        <taxon>Desulfurococcales</taxon>
        <taxon>Desulfurococcaceae</taxon>
        <taxon>Ignisphaera</taxon>
    </lineage>
</organism>
<proteinExistence type="predicted"/>
<accession>A0A7J3Z919</accession>
<evidence type="ECO:0000313" key="3">
    <source>
        <dbReference type="EMBL" id="HHQ51075.1"/>
    </source>
</evidence>
<dbReference type="InterPro" id="IPR003806">
    <property type="entry name" value="ATP-grasp_PylC-type"/>
</dbReference>
<protein>
    <submittedName>
        <fullName evidence="3">ATP-grasp domain-containing protein</fullName>
    </submittedName>
</protein>
<dbReference type="InterPro" id="IPR011761">
    <property type="entry name" value="ATP-grasp"/>
</dbReference>
<dbReference type="GO" id="GO:0005524">
    <property type="term" value="F:ATP binding"/>
    <property type="evidence" value="ECO:0007669"/>
    <property type="project" value="UniProtKB-UniRule"/>
</dbReference>
<dbReference type="PANTHER" id="PTHR21621">
    <property type="entry name" value="RIBOSOMAL PROTEIN S6 MODIFICATION PROTEIN"/>
    <property type="match status" value="1"/>
</dbReference>
<gene>
    <name evidence="3" type="ORF">ENM66_06985</name>
</gene>
<dbReference type="GO" id="GO:0005737">
    <property type="term" value="C:cytoplasm"/>
    <property type="evidence" value="ECO:0007669"/>
    <property type="project" value="TreeGrafter"/>
</dbReference>
<comment type="caution">
    <text evidence="3">The sequence shown here is derived from an EMBL/GenBank/DDBJ whole genome shotgun (WGS) entry which is preliminary data.</text>
</comment>